<dbReference type="InterPro" id="IPR029044">
    <property type="entry name" value="Nucleotide-diphossugar_trans"/>
</dbReference>
<proteinExistence type="predicted"/>
<dbReference type="InterPro" id="IPR001173">
    <property type="entry name" value="Glyco_trans_2-like"/>
</dbReference>
<keyword evidence="3" id="KW-1185">Reference proteome</keyword>
<dbReference type="SUPFAM" id="SSF53448">
    <property type="entry name" value="Nucleotide-diphospho-sugar transferases"/>
    <property type="match status" value="1"/>
</dbReference>
<dbReference type="AlphaFoldDB" id="A0A3E1P6P5"/>
<feature type="domain" description="Glycosyltransferase 2-like" evidence="1">
    <location>
        <begin position="7"/>
        <end position="174"/>
    </location>
</feature>
<sequence>MQKGLVSIITPVYNAQRFIPETIESVLAQTYPNWEMIIINDGSKDDSVAVISEYVKKDSRIQLHSQPNAGSAAARNNGIRRAEGQYIALLDADDLWDADFLEKQLALMKAKNATLVYGSHRRIDEHSKECMRPFLVPEKVDYNSLLKTCSISCLTGVYDTSRFGKMYLREDLKSLRDDYVYWLTIIKQCKEAYGNTEVLASYRVLANSTTGKKKKVVKPQFLVYYKIEKLGLIRSCYYLFHWALNGFAKYRV</sequence>
<evidence type="ECO:0000313" key="2">
    <source>
        <dbReference type="EMBL" id="RFM35851.1"/>
    </source>
</evidence>
<dbReference type="GO" id="GO:0016758">
    <property type="term" value="F:hexosyltransferase activity"/>
    <property type="evidence" value="ECO:0007669"/>
    <property type="project" value="UniProtKB-ARBA"/>
</dbReference>
<dbReference type="CDD" id="cd00761">
    <property type="entry name" value="Glyco_tranf_GTA_type"/>
    <property type="match status" value="1"/>
</dbReference>
<name>A0A3E1P6P5_9BACT</name>
<evidence type="ECO:0000313" key="3">
    <source>
        <dbReference type="Proteomes" id="UP000261174"/>
    </source>
</evidence>
<dbReference type="OrthoDB" id="9815829at2"/>
<organism evidence="2 3">
    <name type="scientific">Chitinophaga silvisoli</name>
    <dbReference type="NCBI Taxonomy" id="2291814"/>
    <lineage>
        <taxon>Bacteria</taxon>
        <taxon>Pseudomonadati</taxon>
        <taxon>Bacteroidota</taxon>
        <taxon>Chitinophagia</taxon>
        <taxon>Chitinophagales</taxon>
        <taxon>Chitinophagaceae</taxon>
        <taxon>Chitinophaga</taxon>
    </lineage>
</organism>
<dbReference type="RefSeq" id="WP_116853331.1">
    <property type="nucleotide sequence ID" value="NZ_QTJV01000002.1"/>
</dbReference>
<dbReference type="PANTHER" id="PTHR22916">
    <property type="entry name" value="GLYCOSYLTRANSFERASE"/>
    <property type="match status" value="1"/>
</dbReference>
<accession>A0A3E1P6P5</accession>
<dbReference type="PANTHER" id="PTHR22916:SF3">
    <property type="entry name" value="UDP-GLCNAC:BETAGAL BETA-1,3-N-ACETYLGLUCOSAMINYLTRANSFERASE-LIKE PROTEIN 1"/>
    <property type="match status" value="1"/>
</dbReference>
<dbReference type="Pfam" id="PF00535">
    <property type="entry name" value="Glycos_transf_2"/>
    <property type="match status" value="1"/>
</dbReference>
<reference evidence="2 3" key="1">
    <citation type="submission" date="2018-08" db="EMBL/GenBank/DDBJ databases">
        <title>Chitinophaga sp. K20C18050901, a novel bacterium isolated from forest soil.</title>
        <authorList>
            <person name="Wang C."/>
        </authorList>
    </citation>
    <scope>NUCLEOTIDE SEQUENCE [LARGE SCALE GENOMIC DNA]</scope>
    <source>
        <strain evidence="2 3">K20C18050901</strain>
    </source>
</reference>
<dbReference type="Proteomes" id="UP000261174">
    <property type="component" value="Unassembled WGS sequence"/>
</dbReference>
<keyword evidence="2" id="KW-0808">Transferase</keyword>
<evidence type="ECO:0000259" key="1">
    <source>
        <dbReference type="Pfam" id="PF00535"/>
    </source>
</evidence>
<comment type="caution">
    <text evidence="2">The sequence shown here is derived from an EMBL/GenBank/DDBJ whole genome shotgun (WGS) entry which is preliminary data.</text>
</comment>
<gene>
    <name evidence="2" type="ORF">DXN04_10825</name>
</gene>
<dbReference type="EMBL" id="QTJV01000002">
    <property type="protein sequence ID" value="RFM35851.1"/>
    <property type="molecule type" value="Genomic_DNA"/>
</dbReference>
<protein>
    <submittedName>
        <fullName evidence="2">Glycosyltransferase family 2 protein</fullName>
    </submittedName>
</protein>
<dbReference type="Gene3D" id="3.90.550.10">
    <property type="entry name" value="Spore Coat Polysaccharide Biosynthesis Protein SpsA, Chain A"/>
    <property type="match status" value="1"/>
</dbReference>